<sequence length="294" mass="31664">MKKWLTIFLTLGALLLVAAGCGGGNSSGSSSTSDTSKDKKQMTEKKEATDSQKKSNDQTDKMNSNNTGSTKSDTSTNKSKTLTPKEVIAATKTQIAAKNIYLPTTIPLSSDSKHLTALTSGDQGNYKVRFFESDKPIPINNAKLKDGKSASEVATVAKKTYATNNEAKQAVGHTDPQTTGSKPVDLGHGIKGYPDAGAGNKYLNWNEGRWSFVVHAINDGKSDYEPLAKEVVAKLEKETLVIPHEVGDMKLDSEKNNRVDANTVSWQEGKSVYTITSSDAIEAVTMATHFDKIK</sequence>
<evidence type="ECO:0000313" key="3">
    <source>
        <dbReference type="EMBL" id="STY44760.1"/>
    </source>
</evidence>
<gene>
    <name evidence="3" type="ORF">NCTC10815_02114</name>
</gene>
<dbReference type="PROSITE" id="PS51257">
    <property type="entry name" value="PROKAR_LIPOPROTEIN"/>
    <property type="match status" value="1"/>
</dbReference>
<evidence type="ECO:0000256" key="2">
    <source>
        <dbReference type="SAM" id="SignalP"/>
    </source>
</evidence>
<dbReference type="RefSeq" id="WP_003756677.1">
    <property type="nucleotide sequence ID" value="NZ_CABKNG010000001.1"/>
</dbReference>
<dbReference type="EMBL" id="UGPG01000001">
    <property type="protein sequence ID" value="STY44760.1"/>
    <property type="molecule type" value="Genomic_DNA"/>
</dbReference>
<dbReference type="AlphaFoldDB" id="A0A378MEH9"/>
<feature type="chain" id="PRO_5039245265" description="Lipoprotein" evidence="2">
    <location>
        <begin position="19"/>
        <end position="294"/>
    </location>
</feature>
<evidence type="ECO:0000313" key="4">
    <source>
        <dbReference type="Proteomes" id="UP000254879"/>
    </source>
</evidence>
<keyword evidence="2" id="KW-0732">Signal</keyword>
<proteinExistence type="predicted"/>
<evidence type="ECO:0008006" key="5">
    <source>
        <dbReference type="Google" id="ProtNLM"/>
    </source>
</evidence>
<dbReference type="Proteomes" id="UP000254879">
    <property type="component" value="Unassembled WGS sequence"/>
</dbReference>
<feature type="region of interest" description="Disordered" evidence="1">
    <location>
        <begin position="24"/>
        <end position="81"/>
    </location>
</feature>
<feature type="compositionally biased region" description="Low complexity" evidence="1">
    <location>
        <begin position="63"/>
        <end position="81"/>
    </location>
</feature>
<evidence type="ECO:0000256" key="1">
    <source>
        <dbReference type="SAM" id="MobiDB-lite"/>
    </source>
</evidence>
<feature type="compositionally biased region" description="Basic and acidic residues" evidence="1">
    <location>
        <begin position="35"/>
        <end position="60"/>
    </location>
</feature>
<feature type="signal peptide" evidence="2">
    <location>
        <begin position="1"/>
        <end position="18"/>
    </location>
</feature>
<accession>A0A378MEH9</accession>
<protein>
    <recommendedName>
        <fullName evidence="5">Lipoprotein</fullName>
    </recommendedName>
</protein>
<name>A0A378MEH9_LISGR</name>
<reference evidence="3 4" key="1">
    <citation type="submission" date="2018-06" db="EMBL/GenBank/DDBJ databases">
        <authorList>
            <consortium name="Pathogen Informatics"/>
            <person name="Doyle S."/>
        </authorList>
    </citation>
    <scope>NUCLEOTIDE SEQUENCE [LARGE SCALE GENOMIC DNA]</scope>
    <source>
        <strain evidence="4">NCTC 10815</strain>
    </source>
</reference>
<organism evidence="3 4">
    <name type="scientific">Listeria grayi</name>
    <name type="common">Listeria murrayi</name>
    <dbReference type="NCBI Taxonomy" id="1641"/>
    <lineage>
        <taxon>Bacteria</taxon>
        <taxon>Bacillati</taxon>
        <taxon>Bacillota</taxon>
        <taxon>Bacilli</taxon>
        <taxon>Bacillales</taxon>
        <taxon>Listeriaceae</taxon>
        <taxon>Listeria</taxon>
    </lineage>
</organism>